<evidence type="ECO:0000313" key="2">
    <source>
        <dbReference type="EMBL" id="CAH1263657.1"/>
    </source>
</evidence>
<sequence length="153" mass="17639">MKFLYVLLAITTASLTVTFKGMVDAESGGLNEKEKSLLKLLAEARDLHWDAGEEYAIRELMKDVDQGVDPETEDEEMKIGVERFTDQVQSFSDGDREKVKELFRKNLEQGETETLFQDASKLAKEEDEKFEELKKDLGFQADENEAFGRRQRY</sequence>
<reference evidence="2" key="1">
    <citation type="submission" date="2022-01" db="EMBL/GenBank/DDBJ databases">
        <authorList>
            <person name="Braso-Vives M."/>
        </authorList>
    </citation>
    <scope>NUCLEOTIDE SEQUENCE</scope>
</reference>
<evidence type="ECO:0000256" key="1">
    <source>
        <dbReference type="SAM" id="SignalP"/>
    </source>
</evidence>
<accession>A0A8J9ZWU2</accession>
<feature type="chain" id="PRO_5035462629" evidence="1">
    <location>
        <begin position="26"/>
        <end position="153"/>
    </location>
</feature>
<organism evidence="2 3">
    <name type="scientific">Branchiostoma lanceolatum</name>
    <name type="common">Common lancelet</name>
    <name type="synonym">Amphioxus lanceolatum</name>
    <dbReference type="NCBI Taxonomy" id="7740"/>
    <lineage>
        <taxon>Eukaryota</taxon>
        <taxon>Metazoa</taxon>
        <taxon>Chordata</taxon>
        <taxon>Cephalochordata</taxon>
        <taxon>Leptocardii</taxon>
        <taxon>Amphioxiformes</taxon>
        <taxon>Branchiostomatidae</taxon>
        <taxon>Branchiostoma</taxon>
    </lineage>
</organism>
<keyword evidence="3" id="KW-1185">Reference proteome</keyword>
<name>A0A8J9ZWU2_BRALA</name>
<evidence type="ECO:0000313" key="3">
    <source>
        <dbReference type="Proteomes" id="UP000838412"/>
    </source>
</evidence>
<keyword evidence="1" id="KW-0732">Signal</keyword>
<proteinExistence type="predicted"/>
<dbReference type="AlphaFoldDB" id="A0A8J9ZWU2"/>
<dbReference type="Proteomes" id="UP000838412">
    <property type="component" value="Chromosome 4"/>
</dbReference>
<feature type="signal peptide" evidence="1">
    <location>
        <begin position="1"/>
        <end position="25"/>
    </location>
</feature>
<protein>
    <submittedName>
        <fullName evidence="2">Hypp2741 protein</fullName>
    </submittedName>
</protein>
<gene>
    <name evidence="2" type="primary">Hypp2741</name>
    <name evidence="2" type="ORF">BLAG_LOCUS18281</name>
</gene>
<dbReference type="EMBL" id="OV696689">
    <property type="protein sequence ID" value="CAH1263657.1"/>
    <property type="molecule type" value="Genomic_DNA"/>
</dbReference>